<name>X1T2V5_9ZZZZ</name>
<feature type="compositionally biased region" description="Basic and acidic residues" evidence="1">
    <location>
        <begin position="12"/>
        <end position="25"/>
    </location>
</feature>
<dbReference type="EMBL" id="BARW01017171">
    <property type="protein sequence ID" value="GAI99647.1"/>
    <property type="molecule type" value="Genomic_DNA"/>
</dbReference>
<dbReference type="AlphaFoldDB" id="X1T2V5"/>
<feature type="non-terminal residue" evidence="2">
    <location>
        <position position="38"/>
    </location>
</feature>
<protein>
    <submittedName>
        <fullName evidence="2">Uncharacterized protein</fullName>
    </submittedName>
</protein>
<gene>
    <name evidence="2" type="ORF">S12H4_29722</name>
</gene>
<sequence>MAKRPIPSPIQDEARNRTQDIKQFDRVNSIEQKKEKRA</sequence>
<evidence type="ECO:0000313" key="2">
    <source>
        <dbReference type="EMBL" id="GAI99647.1"/>
    </source>
</evidence>
<accession>X1T2V5</accession>
<reference evidence="2" key="1">
    <citation type="journal article" date="2014" name="Front. Microbiol.">
        <title>High frequency of phylogenetically diverse reductive dehalogenase-homologous genes in deep subseafloor sedimentary metagenomes.</title>
        <authorList>
            <person name="Kawai M."/>
            <person name="Futagami T."/>
            <person name="Toyoda A."/>
            <person name="Takaki Y."/>
            <person name="Nishi S."/>
            <person name="Hori S."/>
            <person name="Arai W."/>
            <person name="Tsubouchi T."/>
            <person name="Morono Y."/>
            <person name="Uchiyama I."/>
            <person name="Ito T."/>
            <person name="Fujiyama A."/>
            <person name="Inagaki F."/>
            <person name="Takami H."/>
        </authorList>
    </citation>
    <scope>NUCLEOTIDE SEQUENCE</scope>
    <source>
        <strain evidence="2">Expedition CK06-06</strain>
    </source>
</reference>
<feature type="region of interest" description="Disordered" evidence="1">
    <location>
        <begin position="1"/>
        <end position="38"/>
    </location>
</feature>
<proteinExistence type="predicted"/>
<comment type="caution">
    <text evidence="2">The sequence shown here is derived from an EMBL/GenBank/DDBJ whole genome shotgun (WGS) entry which is preliminary data.</text>
</comment>
<evidence type="ECO:0000256" key="1">
    <source>
        <dbReference type="SAM" id="MobiDB-lite"/>
    </source>
</evidence>
<organism evidence="2">
    <name type="scientific">marine sediment metagenome</name>
    <dbReference type="NCBI Taxonomy" id="412755"/>
    <lineage>
        <taxon>unclassified sequences</taxon>
        <taxon>metagenomes</taxon>
        <taxon>ecological metagenomes</taxon>
    </lineage>
</organism>